<dbReference type="PANTHER" id="PTHR19446">
    <property type="entry name" value="REVERSE TRANSCRIPTASES"/>
    <property type="match status" value="1"/>
</dbReference>
<comment type="caution">
    <text evidence="2">The sequence shown here is derived from an EMBL/GenBank/DDBJ whole genome shotgun (WGS) entry which is preliminary data.</text>
</comment>
<evidence type="ECO:0000259" key="1">
    <source>
        <dbReference type="PROSITE" id="PS50878"/>
    </source>
</evidence>
<dbReference type="PROSITE" id="PS50878">
    <property type="entry name" value="RT_POL"/>
    <property type="match status" value="1"/>
</dbReference>
<dbReference type="EMBL" id="LSSN01002537">
    <property type="protein sequence ID" value="OMJ15842.1"/>
    <property type="molecule type" value="Genomic_DNA"/>
</dbReference>
<dbReference type="CDD" id="cd01650">
    <property type="entry name" value="RT_nLTR_like"/>
    <property type="match status" value="1"/>
</dbReference>
<dbReference type="Pfam" id="PF00078">
    <property type="entry name" value="RVT_1"/>
    <property type="match status" value="1"/>
</dbReference>
<feature type="non-terminal residue" evidence="2">
    <location>
        <position position="597"/>
    </location>
</feature>
<keyword evidence="3" id="KW-1185">Reference proteome</keyword>
<name>A0A1R1XMJ3_9FUNG</name>
<dbReference type="InterPro" id="IPR000477">
    <property type="entry name" value="RT_dom"/>
</dbReference>
<accession>A0A1R1XMJ3</accession>
<dbReference type="InterPro" id="IPR043502">
    <property type="entry name" value="DNA/RNA_pol_sf"/>
</dbReference>
<feature type="domain" description="Reverse transcriptase" evidence="1">
    <location>
        <begin position="344"/>
        <end position="597"/>
    </location>
</feature>
<sequence>GDFNMDTPASIRLTAKLGAGLQLARVSNSKGSRYNKTSVGRMIDHVYYAGLNSRPNWCTANRFLDLSDHMPITAQWNIDSLEVPAKKLKINGKKILLDPEKFTSNNRFAVLADGNLALDELCEGLIENVWAQSARLCATGTPGEAIKTVLSKNALKKIKSRRKKFKSLIKNKCGQIDYVSAKSAANDAIKADRKASYEKKLRTIADNLMDNNPKEYWAYIKSCSGSTFHSVSNGPVYDSNKNLITETAEKLKIWTKHFGDLAKDISGNSRSPSKWQDMISDDSDYFIECDDSVNWYEIIQALKDTPNNKAPGADGVPSEVWKLVMNEKSPTSNLAILIKKIVNMMYDSGYIPKSMTTSVVVPVPKKGDMRDPDNYRGISLIPTIIKLLAKIVAAKLAAIDIKYKLIVKEQAGFRDFEECVAQATTLYEIVKRRKVKNLQTWICYIDYSKAYDRVPHMALIHKLRSLGIGGKLLNTISGLYYEPKLVVRIGDTVSEPSEYLCGVRQGCPASPILFDLFINDIFKDVIGVEVPGVPSRIPGLLFADDAVVLADSAENLQTSLDAITVWSDTWEMAVNASKCAIMAVNCDDPAELTLQRQ</sequence>
<dbReference type="Proteomes" id="UP000187283">
    <property type="component" value="Unassembled WGS sequence"/>
</dbReference>
<protein>
    <submittedName>
        <fullName evidence="2">Transposon TX1 protein</fullName>
    </submittedName>
</protein>
<dbReference type="AlphaFoldDB" id="A0A1R1XMJ3"/>
<proteinExistence type="predicted"/>
<gene>
    <name evidence="2" type="ORF">AYI70_g6991</name>
</gene>
<reference evidence="2 3" key="1">
    <citation type="submission" date="2017-01" db="EMBL/GenBank/DDBJ databases">
        <authorList>
            <person name="Mah S.A."/>
            <person name="Swanson W.J."/>
            <person name="Moy G.W."/>
            <person name="Vacquier V.D."/>
        </authorList>
    </citation>
    <scope>NUCLEOTIDE SEQUENCE [LARGE SCALE GENOMIC DNA]</scope>
    <source>
        <strain evidence="2 3">GSMNP</strain>
    </source>
</reference>
<evidence type="ECO:0000313" key="3">
    <source>
        <dbReference type="Proteomes" id="UP000187283"/>
    </source>
</evidence>
<dbReference type="OrthoDB" id="4842715at2759"/>
<dbReference type="SUPFAM" id="SSF56672">
    <property type="entry name" value="DNA/RNA polymerases"/>
    <property type="match status" value="1"/>
</dbReference>
<feature type="non-terminal residue" evidence="2">
    <location>
        <position position="1"/>
    </location>
</feature>
<evidence type="ECO:0000313" key="2">
    <source>
        <dbReference type="EMBL" id="OMJ15842.1"/>
    </source>
</evidence>
<organism evidence="2 3">
    <name type="scientific">Smittium culicis</name>
    <dbReference type="NCBI Taxonomy" id="133412"/>
    <lineage>
        <taxon>Eukaryota</taxon>
        <taxon>Fungi</taxon>
        <taxon>Fungi incertae sedis</taxon>
        <taxon>Zoopagomycota</taxon>
        <taxon>Kickxellomycotina</taxon>
        <taxon>Harpellomycetes</taxon>
        <taxon>Harpellales</taxon>
        <taxon>Legeriomycetaceae</taxon>
        <taxon>Smittium</taxon>
    </lineage>
</organism>
<dbReference type="STRING" id="133412.A0A1R1XMJ3"/>